<sequence>MRRYLVRFLKDVVGDDMHQREVCQGWYELEANNEKEAAEIGKRRFCQQQEIGDWSFHADRVEVLESEFPS</sequence>
<name>V4QW58_9HYPH</name>
<evidence type="ECO:0000313" key="1">
    <source>
        <dbReference type="EMBL" id="ESR23957.1"/>
    </source>
</evidence>
<accession>V4QW58</accession>
<reference evidence="1 2" key="1">
    <citation type="journal article" date="2014" name="Genome Announc.">
        <title>Draft Genome Sequence of Lutibaculum baratangense Strain AMV1T, Isolated from a Mud Volcano in Andamans, India.</title>
        <authorList>
            <person name="Singh A."/>
            <person name="Sreenivas A."/>
            <person name="Sathyanarayana Reddy G."/>
            <person name="Pinnaka A.K."/>
            <person name="Shivaji S."/>
        </authorList>
    </citation>
    <scope>NUCLEOTIDE SEQUENCE [LARGE SCALE GENOMIC DNA]</scope>
    <source>
        <strain evidence="1 2">AMV1</strain>
    </source>
</reference>
<comment type="caution">
    <text evidence="1">The sequence shown here is derived from an EMBL/GenBank/DDBJ whole genome shotgun (WGS) entry which is preliminary data.</text>
</comment>
<dbReference type="EMBL" id="AWXZ01000036">
    <property type="protein sequence ID" value="ESR23957.1"/>
    <property type="molecule type" value="Genomic_DNA"/>
</dbReference>
<proteinExistence type="predicted"/>
<dbReference type="AlphaFoldDB" id="V4QW58"/>
<dbReference type="RefSeq" id="WP_023432851.1">
    <property type="nucleotide sequence ID" value="NZ_AWXZ01000036.1"/>
</dbReference>
<dbReference type="Proteomes" id="UP000017819">
    <property type="component" value="Unassembled WGS sequence"/>
</dbReference>
<dbReference type="OrthoDB" id="8255265at2"/>
<gene>
    <name evidence="1" type="ORF">N177_2726</name>
</gene>
<protein>
    <submittedName>
        <fullName evidence="1">Uncharacterized protein</fullName>
    </submittedName>
</protein>
<dbReference type="STRING" id="631454.N177_2726"/>
<keyword evidence="2" id="KW-1185">Reference proteome</keyword>
<evidence type="ECO:0000313" key="2">
    <source>
        <dbReference type="Proteomes" id="UP000017819"/>
    </source>
</evidence>
<dbReference type="eggNOG" id="ENOG502ZDQM">
    <property type="taxonomic scope" value="Bacteria"/>
</dbReference>
<organism evidence="1 2">
    <name type="scientific">Lutibaculum baratangense AMV1</name>
    <dbReference type="NCBI Taxonomy" id="631454"/>
    <lineage>
        <taxon>Bacteria</taxon>
        <taxon>Pseudomonadati</taxon>
        <taxon>Pseudomonadota</taxon>
        <taxon>Alphaproteobacteria</taxon>
        <taxon>Hyphomicrobiales</taxon>
        <taxon>Tepidamorphaceae</taxon>
        <taxon>Lutibaculum</taxon>
    </lineage>
</organism>